<gene>
    <name evidence="2" type="ORF">A2Z00_04290</name>
</gene>
<dbReference type="AlphaFoldDB" id="A0A1F5ZHU3"/>
<evidence type="ECO:0008006" key="4">
    <source>
        <dbReference type="Google" id="ProtNLM"/>
    </source>
</evidence>
<keyword evidence="1" id="KW-0472">Membrane</keyword>
<proteinExistence type="predicted"/>
<keyword evidence="1" id="KW-0812">Transmembrane</keyword>
<keyword evidence="1" id="KW-1133">Transmembrane helix</keyword>
<dbReference type="EMBL" id="MFIZ01000010">
    <property type="protein sequence ID" value="OGG11915.1"/>
    <property type="molecule type" value="Genomic_DNA"/>
</dbReference>
<sequence>MVFPKLSALSKQQKLIALGVGILFLAIIPSVYFITQYRSMQARLRDPAKYAQQESNAMIARVAGLMALPTDETPTVAIVNDVEKLKNQQFFSHSANGDRVLIYTKAKKAILYRPSINKIIDVAPLNVNQTASESAQAGTTPIPSPATFFLTNGTSIVGLTKKYEEELKSKLRNASVIDRDNAKRTTYDKTLLVDVAGNKSELAQQLGQVLGVEVSKLPEGEATPSALSDFLIIIGADKK</sequence>
<organism evidence="2 3">
    <name type="scientific">Candidatus Gottesmanbacteria bacterium RBG_13_45_10</name>
    <dbReference type="NCBI Taxonomy" id="1798370"/>
    <lineage>
        <taxon>Bacteria</taxon>
        <taxon>Candidatus Gottesmaniibacteriota</taxon>
    </lineage>
</organism>
<evidence type="ECO:0000313" key="3">
    <source>
        <dbReference type="Proteomes" id="UP000177268"/>
    </source>
</evidence>
<evidence type="ECO:0000256" key="1">
    <source>
        <dbReference type="SAM" id="Phobius"/>
    </source>
</evidence>
<feature type="transmembrane region" description="Helical" evidence="1">
    <location>
        <begin position="15"/>
        <end position="35"/>
    </location>
</feature>
<protein>
    <recommendedName>
        <fullName evidence="4">LytR/CpsA/Psr regulator C-terminal domain-containing protein</fullName>
    </recommendedName>
</protein>
<reference evidence="2 3" key="1">
    <citation type="journal article" date="2016" name="Nat. Commun.">
        <title>Thousands of microbial genomes shed light on interconnected biogeochemical processes in an aquifer system.</title>
        <authorList>
            <person name="Anantharaman K."/>
            <person name="Brown C.T."/>
            <person name="Hug L.A."/>
            <person name="Sharon I."/>
            <person name="Castelle C.J."/>
            <person name="Probst A.J."/>
            <person name="Thomas B.C."/>
            <person name="Singh A."/>
            <person name="Wilkins M.J."/>
            <person name="Karaoz U."/>
            <person name="Brodie E.L."/>
            <person name="Williams K.H."/>
            <person name="Hubbard S.S."/>
            <person name="Banfield J.F."/>
        </authorList>
    </citation>
    <scope>NUCLEOTIDE SEQUENCE [LARGE SCALE GENOMIC DNA]</scope>
</reference>
<name>A0A1F5ZHU3_9BACT</name>
<comment type="caution">
    <text evidence="2">The sequence shown here is derived from an EMBL/GenBank/DDBJ whole genome shotgun (WGS) entry which is preliminary data.</text>
</comment>
<accession>A0A1F5ZHU3</accession>
<evidence type="ECO:0000313" key="2">
    <source>
        <dbReference type="EMBL" id="OGG11915.1"/>
    </source>
</evidence>
<dbReference type="Proteomes" id="UP000177268">
    <property type="component" value="Unassembled WGS sequence"/>
</dbReference>